<sequence>MCNLFNTRIEDALALAATAQLPTDSDFDEPDSPEKVEMTRLEFVHPDQLALMGSGREDTTLPIHQHGGRSPENVSSNANNSVVHRNGCKRRRSRKPSVESVVRGDSCKPCAHGHGDHINTNQDLQQWAPAPFHESFQPSTEFYEKILAMARMHNATYTYHSVTVNNHYNHESRTLTAVHAVKGQKVIVEAATEIPTERQAFIPVCSPIRPHVSFFSGDAGLLISLLFLSPSTSFPSTKMIFSTLLANLLFESLKQT</sequence>
<evidence type="ECO:0000313" key="3">
    <source>
        <dbReference type="Proteomes" id="UP000030672"/>
    </source>
</evidence>
<protein>
    <submittedName>
        <fullName evidence="2">Uncharacterized protein</fullName>
    </submittedName>
</protein>
<name>A0A074WI05_AURM1</name>
<dbReference type="AlphaFoldDB" id="A0A074WI05"/>
<gene>
    <name evidence="2" type="ORF">M437DRAFT_66524</name>
</gene>
<feature type="compositionally biased region" description="Low complexity" evidence="1">
    <location>
        <begin position="73"/>
        <end position="83"/>
    </location>
</feature>
<dbReference type="RefSeq" id="XP_040879099.1">
    <property type="nucleotide sequence ID" value="XM_041024766.1"/>
</dbReference>
<dbReference type="Proteomes" id="UP000030672">
    <property type="component" value="Unassembled WGS sequence"/>
</dbReference>
<dbReference type="HOGENOM" id="CLU_1085787_0_0_1"/>
<reference evidence="2 3" key="1">
    <citation type="journal article" date="2014" name="BMC Genomics">
        <title>Genome sequencing of four Aureobasidium pullulans varieties: biotechnological potential, stress tolerance, and description of new species.</title>
        <authorList>
            <person name="Gostin Ar C."/>
            <person name="Ohm R.A."/>
            <person name="Kogej T."/>
            <person name="Sonjak S."/>
            <person name="Turk M."/>
            <person name="Zajc J."/>
            <person name="Zalar P."/>
            <person name="Grube M."/>
            <person name="Sun H."/>
            <person name="Han J."/>
            <person name="Sharma A."/>
            <person name="Chiniquy J."/>
            <person name="Ngan C.Y."/>
            <person name="Lipzen A."/>
            <person name="Barry K."/>
            <person name="Grigoriev I.V."/>
            <person name="Gunde-Cimerman N."/>
        </authorList>
    </citation>
    <scope>NUCLEOTIDE SEQUENCE [LARGE SCALE GENOMIC DNA]</scope>
    <source>
        <strain evidence="2 3">CBS 110374</strain>
    </source>
</reference>
<feature type="region of interest" description="Disordered" evidence="1">
    <location>
        <begin position="66"/>
        <end position="98"/>
    </location>
</feature>
<dbReference type="GeneID" id="63918139"/>
<organism evidence="2 3">
    <name type="scientific">Aureobasidium melanogenum (strain CBS 110374)</name>
    <name type="common">Aureobasidium pullulans var. melanogenum</name>
    <dbReference type="NCBI Taxonomy" id="1043003"/>
    <lineage>
        <taxon>Eukaryota</taxon>
        <taxon>Fungi</taxon>
        <taxon>Dikarya</taxon>
        <taxon>Ascomycota</taxon>
        <taxon>Pezizomycotina</taxon>
        <taxon>Dothideomycetes</taxon>
        <taxon>Dothideomycetidae</taxon>
        <taxon>Dothideales</taxon>
        <taxon>Saccotheciaceae</taxon>
        <taxon>Aureobasidium</taxon>
    </lineage>
</organism>
<proteinExistence type="predicted"/>
<evidence type="ECO:0000313" key="2">
    <source>
        <dbReference type="EMBL" id="KEQ62076.1"/>
    </source>
</evidence>
<accession>A0A074WI05</accession>
<evidence type="ECO:0000256" key="1">
    <source>
        <dbReference type="SAM" id="MobiDB-lite"/>
    </source>
</evidence>
<keyword evidence="3" id="KW-1185">Reference proteome</keyword>
<dbReference type="EMBL" id="KL584835">
    <property type="protein sequence ID" value="KEQ62076.1"/>
    <property type="molecule type" value="Genomic_DNA"/>
</dbReference>
<feature type="compositionally biased region" description="Basic residues" evidence="1">
    <location>
        <begin position="86"/>
        <end position="95"/>
    </location>
</feature>